<dbReference type="InterPro" id="IPR015797">
    <property type="entry name" value="NUDIX_hydrolase-like_dom_sf"/>
</dbReference>
<dbReference type="Gene3D" id="3.90.79.10">
    <property type="entry name" value="Nucleoside Triphosphate Pyrophosphohydrolase"/>
    <property type="match status" value="1"/>
</dbReference>
<dbReference type="PANTHER" id="PTHR21340:SF0">
    <property type="entry name" value="BIS(5'-NUCLEOSYL)-TETRAPHOSPHATASE [ASYMMETRICAL]"/>
    <property type="match status" value="1"/>
</dbReference>
<dbReference type="PROSITE" id="PS51462">
    <property type="entry name" value="NUDIX"/>
    <property type="match status" value="1"/>
</dbReference>
<dbReference type="GO" id="GO:0008270">
    <property type="term" value="F:zinc ion binding"/>
    <property type="evidence" value="ECO:0007669"/>
    <property type="project" value="InterPro"/>
</dbReference>
<dbReference type="SUPFAM" id="SSF57756">
    <property type="entry name" value="Retrovirus zinc finger-like domains"/>
    <property type="match status" value="1"/>
</dbReference>
<dbReference type="GO" id="GO:0006754">
    <property type="term" value="P:ATP biosynthetic process"/>
    <property type="evidence" value="ECO:0007669"/>
    <property type="project" value="TreeGrafter"/>
</dbReference>
<sequence length="290" mass="34563">MKTKEDSEVKQRDEVKRSGYFRPQICRNCGINGHLYKDCLHPIMSFGIICYKIENGEIKYIMIQRKDSLAFMEFVRGKYIQSDINYIKQLIDYMTENEKEMILHDSFDTIWNYTWCQSSQNIFKHTKEYIESKSKFEYVINNNNFVNVIKSSKVKCSYLEQEWGFPKGRKKIRENDIDCAVREFCEETQLYKDDIQIVKDISPFQEIFFGTNNILYKHVYYVAKIVKEKSKIFLDNNCLEQVREVRDIKWLTYAEVLSHIKYHNIERIEIFKKAHNIISDGVAHLPSVAA</sequence>
<evidence type="ECO:0000259" key="2">
    <source>
        <dbReference type="PROSITE" id="PS50158"/>
    </source>
</evidence>
<keyword evidence="1" id="KW-0378">Hydrolase</keyword>
<dbReference type="EMBL" id="MN739392">
    <property type="protein sequence ID" value="QHT02323.1"/>
    <property type="molecule type" value="Genomic_DNA"/>
</dbReference>
<evidence type="ECO:0000313" key="4">
    <source>
        <dbReference type="EMBL" id="QHT02323.1"/>
    </source>
</evidence>
<dbReference type="PROSITE" id="PS50158">
    <property type="entry name" value="ZF_CCHC"/>
    <property type="match status" value="1"/>
</dbReference>
<dbReference type="GO" id="GO:0003676">
    <property type="term" value="F:nucleic acid binding"/>
    <property type="evidence" value="ECO:0007669"/>
    <property type="project" value="InterPro"/>
</dbReference>
<dbReference type="InterPro" id="IPR001878">
    <property type="entry name" value="Znf_CCHC"/>
</dbReference>
<dbReference type="InterPro" id="IPR036875">
    <property type="entry name" value="Znf_CCHC_sf"/>
</dbReference>
<dbReference type="PANTHER" id="PTHR21340">
    <property type="entry name" value="DIADENOSINE 5,5-P1,P4-TETRAPHOSPHATE PYROPHOSPHOHYDROLASE MUTT"/>
    <property type="match status" value="1"/>
</dbReference>
<organism evidence="4">
    <name type="scientific">viral metagenome</name>
    <dbReference type="NCBI Taxonomy" id="1070528"/>
    <lineage>
        <taxon>unclassified sequences</taxon>
        <taxon>metagenomes</taxon>
        <taxon>organismal metagenomes</taxon>
    </lineage>
</organism>
<dbReference type="SUPFAM" id="SSF55811">
    <property type="entry name" value="Nudix"/>
    <property type="match status" value="1"/>
</dbReference>
<dbReference type="AlphaFoldDB" id="A0A6C0CDF6"/>
<evidence type="ECO:0000256" key="1">
    <source>
        <dbReference type="ARBA" id="ARBA00022801"/>
    </source>
</evidence>
<feature type="domain" description="CCHC-type" evidence="2">
    <location>
        <begin position="26"/>
        <end position="39"/>
    </location>
</feature>
<evidence type="ECO:0008006" key="5">
    <source>
        <dbReference type="Google" id="ProtNLM"/>
    </source>
</evidence>
<evidence type="ECO:0000259" key="3">
    <source>
        <dbReference type="PROSITE" id="PS51462"/>
    </source>
</evidence>
<dbReference type="InterPro" id="IPR000086">
    <property type="entry name" value="NUDIX_hydrolase_dom"/>
</dbReference>
<name>A0A6C0CDF6_9ZZZZ</name>
<proteinExistence type="predicted"/>
<accession>A0A6C0CDF6</accession>
<dbReference type="GO" id="GO:0006167">
    <property type="term" value="P:AMP biosynthetic process"/>
    <property type="evidence" value="ECO:0007669"/>
    <property type="project" value="TreeGrafter"/>
</dbReference>
<reference evidence="4" key="1">
    <citation type="journal article" date="2020" name="Nature">
        <title>Giant virus diversity and host interactions through global metagenomics.</title>
        <authorList>
            <person name="Schulz F."/>
            <person name="Roux S."/>
            <person name="Paez-Espino D."/>
            <person name="Jungbluth S."/>
            <person name="Walsh D.A."/>
            <person name="Denef V.J."/>
            <person name="McMahon K.D."/>
            <person name="Konstantinidis K.T."/>
            <person name="Eloe-Fadrosh E.A."/>
            <person name="Kyrpides N.C."/>
            <person name="Woyke T."/>
        </authorList>
    </citation>
    <scope>NUCLEOTIDE SEQUENCE</scope>
    <source>
        <strain evidence="4">GVMAG-M-3300020565-3</strain>
    </source>
</reference>
<protein>
    <recommendedName>
        <fullName evidence="5">Nudix hydrolase domain-containing protein</fullName>
    </recommendedName>
</protein>
<dbReference type="GO" id="GO:0004081">
    <property type="term" value="F:bis(5'-nucleosyl)-tetraphosphatase (asymmetrical) activity"/>
    <property type="evidence" value="ECO:0007669"/>
    <property type="project" value="TreeGrafter"/>
</dbReference>
<feature type="domain" description="Nudix hydrolase" evidence="3">
    <location>
        <begin position="41"/>
        <end position="273"/>
    </location>
</feature>
<dbReference type="Pfam" id="PF00293">
    <property type="entry name" value="NUDIX"/>
    <property type="match status" value="1"/>
</dbReference>
<dbReference type="InterPro" id="IPR051325">
    <property type="entry name" value="Nudix_hydrolase_domain"/>
</dbReference>